<dbReference type="GO" id="GO:0006508">
    <property type="term" value="P:proteolysis"/>
    <property type="evidence" value="ECO:0007669"/>
    <property type="project" value="InterPro"/>
</dbReference>
<evidence type="ECO:0000259" key="4">
    <source>
        <dbReference type="Pfam" id="PF00326"/>
    </source>
</evidence>
<dbReference type="Pfam" id="PF00326">
    <property type="entry name" value="Peptidase_S9"/>
    <property type="match status" value="1"/>
</dbReference>
<dbReference type="InterPro" id="IPR001375">
    <property type="entry name" value="Peptidase_S9_cat"/>
</dbReference>
<dbReference type="Proteomes" id="UP000215459">
    <property type="component" value="Unassembled WGS sequence"/>
</dbReference>
<feature type="region of interest" description="Disordered" evidence="2">
    <location>
        <begin position="84"/>
        <end position="109"/>
    </location>
</feature>
<accession>A0A235B9R3</accession>
<keyword evidence="6" id="KW-1185">Reference proteome</keyword>
<name>A0A235B9R3_9BACL</name>
<feature type="compositionally biased region" description="Basic and acidic residues" evidence="2">
    <location>
        <begin position="84"/>
        <end position="103"/>
    </location>
</feature>
<evidence type="ECO:0000256" key="3">
    <source>
        <dbReference type="SAM" id="Phobius"/>
    </source>
</evidence>
<dbReference type="InterPro" id="IPR029058">
    <property type="entry name" value="AB_hydrolase_fold"/>
</dbReference>
<keyword evidence="3" id="KW-1133">Transmembrane helix</keyword>
<dbReference type="PANTHER" id="PTHR42776">
    <property type="entry name" value="SERINE PEPTIDASE S9 FAMILY MEMBER"/>
    <property type="match status" value="1"/>
</dbReference>
<keyword evidence="3" id="KW-0812">Transmembrane</keyword>
<proteinExistence type="predicted"/>
<evidence type="ECO:0000313" key="6">
    <source>
        <dbReference type="Proteomes" id="UP000215459"/>
    </source>
</evidence>
<dbReference type="GO" id="GO:0004252">
    <property type="term" value="F:serine-type endopeptidase activity"/>
    <property type="evidence" value="ECO:0007669"/>
    <property type="project" value="TreeGrafter"/>
</dbReference>
<gene>
    <name evidence="5" type="ORF">CHM34_04540</name>
</gene>
<reference evidence="5 6" key="1">
    <citation type="submission" date="2017-07" db="EMBL/GenBank/DDBJ databases">
        <title>The genome sequence of Paludifilum halophilum highlights mechanisms for microbial adaptation to high salt environemnts.</title>
        <authorList>
            <person name="Belbahri L."/>
        </authorList>
    </citation>
    <scope>NUCLEOTIDE SEQUENCE [LARGE SCALE GENOMIC DNA]</scope>
    <source>
        <strain evidence="5 6">DSM 102817</strain>
    </source>
</reference>
<evidence type="ECO:0000256" key="1">
    <source>
        <dbReference type="ARBA" id="ARBA00022801"/>
    </source>
</evidence>
<dbReference type="AlphaFoldDB" id="A0A235B9R3"/>
<organism evidence="5 6">
    <name type="scientific">Paludifilum halophilum</name>
    <dbReference type="NCBI Taxonomy" id="1642702"/>
    <lineage>
        <taxon>Bacteria</taxon>
        <taxon>Bacillati</taxon>
        <taxon>Bacillota</taxon>
        <taxon>Bacilli</taxon>
        <taxon>Bacillales</taxon>
        <taxon>Thermoactinomycetaceae</taxon>
        <taxon>Paludifilum</taxon>
    </lineage>
</organism>
<evidence type="ECO:0000256" key="2">
    <source>
        <dbReference type="SAM" id="MobiDB-lite"/>
    </source>
</evidence>
<feature type="domain" description="Peptidase S9 prolyl oligopeptidase catalytic" evidence="4">
    <location>
        <begin position="185"/>
        <end position="374"/>
    </location>
</feature>
<sequence length="375" mass="42592">MVIRESYSAIARPGSFSKGFALDFDSERTDFTSFREDTRAVGEERGDCKLWKRILIASLVFVVLATVSVYVTLAEGDSVRGEEVGDRKKMEIDHQTAESDQNQKDPYQNTDGKIVSKKLLQVDSPYSDQVELYRIQYMSEGLHVVGFLCKPKKIEEKLPVIIYNRGGILESSKIEEDHLEYFTKLASRHYVVLASQYRGNDGSEGQKGIAGKDVRDVLNLIPLADSLSYADPDNKVMLGYSRGGMMTYRAIREGVDIRAAAIVGGVSDLKQLYEEKNVFRSPLSKMVGDPLLNEDQYKTRSAVEWPDDLRVPILLVHGLEDPTVNPSQSRRLAERLKQLGYEHRLVLIPGGNHYVTNQPEKRDREIFKWFDQYLE</sequence>
<keyword evidence="1" id="KW-0378">Hydrolase</keyword>
<protein>
    <recommendedName>
        <fullName evidence="4">Peptidase S9 prolyl oligopeptidase catalytic domain-containing protein</fullName>
    </recommendedName>
</protein>
<dbReference type="Gene3D" id="3.40.50.1820">
    <property type="entry name" value="alpha/beta hydrolase"/>
    <property type="match status" value="1"/>
</dbReference>
<dbReference type="OrthoDB" id="9812921at2"/>
<comment type="caution">
    <text evidence="5">The sequence shown here is derived from an EMBL/GenBank/DDBJ whole genome shotgun (WGS) entry which is preliminary data.</text>
</comment>
<keyword evidence="3" id="KW-0472">Membrane</keyword>
<dbReference type="PANTHER" id="PTHR42776:SF27">
    <property type="entry name" value="DIPEPTIDYL PEPTIDASE FAMILY MEMBER 6"/>
    <property type="match status" value="1"/>
</dbReference>
<dbReference type="SUPFAM" id="SSF53474">
    <property type="entry name" value="alpha/beta-Hydrolases"/>
    <property type="match status" value="1"/>
</dbReference>
<evidence type="ECO:0000313" key="5">
    <source>
        <dbReference type="EMBL" id="OYD09043.1"/>
    </source>
</evidence>
<feature type="transmembrane region" description="Helical" evidence="3">
    <location>
        <begin position="54"/>
        <end position="73"/>
    </location>
</feature>
<dbReference type="EMBL" id="NOWF01000002">
    <property type="protein sequence ID" value="OYD09043.1"/>
    <property type="molecule type" value="Genomic_DNA"/>
</dbReference>